<organism evidence="2 3">
    <name type="scientific">Schizophyllum amplum</name>
    <dbReference type="NCBI Taxonomy" id="97359"/>
    <lineage>
        <taxon>Eukaryota</taxon>
        <taxon>Fungi</taxon>
        <taxon>Dikarya</taxon>
        <taxon>Basidiomycota</taxon>
        <taxon>Agaricomycotina</taxon>
        <taxon>Agaricomycetes</taxon>
        <taxon>Agaricomycetidae</taxon>
        <taxon>Agaricales</taxon>
        <taxon>Schizophyllaceae</taxon>
        <taxon>Schizophyllum</taxon>
    </lineage>
</organism>
<reference evidence="2 3" key="1">
    <citation type="journal article" date="2019" name="New Phytol.">
        <title>Comparative genomics reveals unique wood-decay strategies and fruiting body development in the Schizophyllaceae.</title>
        <authorList>
            <person name="Almasi E."/>
            <person name="Sahu N."/>
            <person name="Krizsan K."/>
            <person name="Balint B."/>
            <person name="Kovacs G.M."/>
            <person name="Kiss B."/>
            <person name="Cseklye J."/>
            <person name="Drula E."/>
            <person name="Henrissat B."/>
            <person name="Nagy I."/>
            <person name="Chovatia M."/>
            <person name="Adam C."/>
            <person name="LaButti K."/>
            <person name="Lipzen A."/>
            <person name="Riley R."/>
            <person name="Grigoriev I.V."/>
            <person name="Nagy L.G."/>
        </authorList>
    </citation>
    <scope>NUCLEOTIDE SEQUENCE [LARGE SCALE GENOMIC DNA]</scope>
    <source>
        <strain evidence="2 3">NL-1724</strain>
    </source>
</reference>
<dbReference type="PANTHER" id="PTHR12461">
    <property type="entry name" value="HYPOXIA-INDUCIBLE FACTOR 1 ALPHA INHIBITOR-RELATED"/>
    <property type="match status" value="1"/>
</dbReference>
<dbReference type="OrthoDB" id="424465at2759"/>
<dbReference type="PANTHER" id="PTHR12461:SF99">
    <property type="entry name" value="BIFUNCTIONAL PEPTIDASE AND (3S)-LYSYL HYDROXYLASE JMJD7"/>
    <property type="match status" value="1"/>
</dbReference>
<dbReference type="SUPFAM" id="SSF51197">
    <property type="entry name" value="Clavaminate synthase-like"/>
    <property type="match status" value="1"/>
</dbReference>
<gene>
    <name evidence="2" type="ORF">BD626DRAFT_545000</name>
</gene>
<dbReference type="SMART" id="SM00558">
    <property type="entry name" value="JmjC"/>
    <property type="match status" value="1"/>
</dbReference>
<dbReference type="Pfam" id="PF13621">
    <property type="entry name" value="Cupin_8"/>
    <property type="match status" value="1"/>
</dbReference>
<protein>
    <submittedName>
        <fullName evidence="2">Clavaminate synthase-like protein</fullName>
    </submittedName>
</protein>
<dbReference type="Proteomes" id="UP000320762">
    <property type="component" value="Unassembled WGS sequence"/>
</dbReference>
<keyword evidence="3" id="KW-1185">Reference proteome</keyword>
<dbReference type="STRING" id="97359.A0A550CS25"/>
<dbReference type="PROSITE" id="PS51184">
    <property type="entry name" value="JMJC"/>
    <property type="match status" value="1"/>
</dbReference>
<accession>A0A550CS25</accession>
<evidence type="ECO:0000313" key="2">
    <source>
        <dbReference type="EMBL" id="TRM67595.1"/>
    </source>
</evidence>
<dbReference type="InterPro" id="IPR003347">
    <property type="entry name" value="JmjC_dom"/>
</dbReference>
<dbReference type="InterPro" id="IPR014710">
    <property type="entry name" value="RmlC-like_jellyroll"/>
</dbReference>
<name>A0A550CS25_9AGAR</name>
<evidence type="ECO:0000259" key="1">
    <source>
        <dbReference type="PROSITE" id="PS51184"/>
    </source>
</evidence>
<comment type="caution">
    <text evidence="2">The sequence shown here is derived from an EMBL/GenBank/DDBJ whole genome shotgun (WGS) entry which is preliminary data.</text>
</comment>
<dbReference type="AlphaFoldDB" id="A0A550CS25"/>
<dbReference type="InterPro" id="IPR041667">
    <property type="entry name" value="Cupin_8"/>
</dbReference>
<feature type="domain" description="JmjC" evidence="1">
    <location>
        <begin position="143"/>
        <end position="326"/>
    </location>
</feature>
<dbReference type="EMBL" id="VDMD01000002">
    <property type="protein sequence ID" value="TRM67595.1"/>
    <property type="molecule type" value="Genomic_DNA"/>
</dbReference>
<dbReference type="Gene3D" id="2.60.120.10">
    <property type="entry name" value="Jelly Rolls"/>
    <property type="match status" value="1"/>
</dbReference>
<evidence type="ECO:0000313" key="3">
    <source>
        <dbReference type="Proteomes" id="UP000320762"/>
    </source>
</evidence>
<proteinExistence type="predicted"/>
<sequence>MSAAPSREALRKLSEDYYDLNGSFIETLDTPPSPLQFSRLIHVSRPVIIKGWLLLVYILSNIDILNSGHDVPPLTRWSDQYLCERMGDHPVSIAVTPDGRADAVTKGPDDKLYFVEPHVEGMTMSNFLAKLDVLYLQSQNGNVYTDRTFEEEDDPSEFDPLRDDIPKDVPWCTEAVDRSPDAVNLWIGDGRSVTSIHNDPYENIYTVVRGQKHFILLPPTDGWCMQERLYPHARYTRHRPDAPLSLQPSIDAPPVRWASIPDPHIDPETAFPPEVHPLFVTLNAGDTLYLPAGWWHHVRQSGLTIALNWWYDVEMRGMTWALLSFLRGSNDVPPGNASDAGSSEEIDAPLEL</sequence>